<name>A0ABS0P197_9BRAD</name>
<dbReference type="Proteomes" id="UP001194539">
    <property type="component" value="Unassembled WGS sequence"/>
</dbReference>
<proteinExistence type="predicted"/>
<keyword evidence="2" id="KW-1185">Reference proteome</keyword>
<evidence type="ECO:0000313" key="1">
    <source>
        <dbReference type="EMBL" id="MBH5387041.1"/>
    </source>
</evidence>
<dbReference type="EMBL" id="JACEGD010000011">
    <property type="protein sequence ID" value="MBH5387041.1"/>
    <property type="molecule type" value="Genomic_DNA"/>
</dbReference>
<organism evidence="1 2">
    <name type="scientific">Bradyrhizobium diversitatis</name>
    <dbReference type="NCBI Taxonomy" id="2755406"/>
    <lineage>
        <taxon>Bacteria</taxon>
        <taxon>Pseudomonadati</taxon>
        <taxon>Pseudomonadota</taxon>
        <taxon>Alphaproteobacteria</taxon>
        <taxon>Hyphomicrobiales</taxon>
        <taxon>Nitrobacteraceae</taxon>
        <taxon>Bradyrhizobium</taxon>
    </lineage>
</organism>
<reference evidence="1 2" key="1">
    <citation type="submission" date="2020-07" db="EMBL/GenBank/DDBJ databases">
        <title>Bradyrhizobium diversity isolated from nodules of indigenous legumes of Western Australia.</title>
        <authorList>
            <person name="Klepa M.S."/>
        </authorList>
    </citation>
    <scope>NUCLEOTIDE SEQUENCE [LARGE SCALE GENOMIC DNA]</scope>
    <source>
        <strain evidence="1 2">CNPSo 4019</strain>
    </source>
</reference>
<comment type="caution">
    <text evidence="1">The sequence shown here is derived from an EMBL/GenBank/DDBJ whole genome shotgun (WGS) entry which is preliminary data.</text>
</comment>
<protein>
    <submittedName>
        <fullName evidence="1">Uncharacterized protein</fullName>
    </submittedName>
</protein>
<gene>
    <name evidence="1" type="ORF">H1B27_12250</name>
</gene>
<dbReference type="RefSeq" id="WP_197966233.1">
    <property type="nucleotide sequence ID" value="NZ_JACEGD010000011.1"/>
</dbReference>
<sequence>MTGDITGRDHYILTEALATAIVTLSQMKHPPESNIANMKEILAEWYPDGGFAPSIAIAERRFEMLSNGGEAA</sequence>
<evidence type="ECO:0000313" key="2">
    <source>
        <dbReference type="Proteomes" id="UP001194539"/>
    </source>
</evidence>
<accession>A0ABS0P197</accession>